<dbReference type="PROSITE" id="PS52012">
    <property type="entry name" value="CFEM"/>
    <property type="match status" value="1"/>
</dbReference>
<dbReference type="GO" id="GO:0005886">
    <property type="term" value="C:plasma membrane"/>
    <property type="evidence" value="ECO:0007669"/>
    <property type="project" value="UniProtKB-SubCell"/>
</dbReference>
<protein>
    <recommendedName>
        <fullName evidence="18">CFEM domain-containing protein</fullName>
    </recommendedName>
</protein>
<keyword evidence="6 15" id="KW-0349">Heme</keyword>
<comment type="caution">
    <text evidence="15">Lacks conserved residue(s) required for the propagation of feature annotation.</text>
</comment>
<evidence type="ECO:0000256" key="12">
    <source>
        <dbReference type="ARBA" id="ARBA00023157"/>
    </source>
</evidence>
<keyword evidence="12 15" id="KW-1015">Disulfide bond</keyword>
<keyword evidence="4" id="KW-1003">Cell membrane</keyword>
<dbReference type="AlphaFoldDB" id="A0A9Q8V989"/>
<feature type="domain" description="CFEM" evidence="18">
    <location>
        <begin position="1"/>
        <end position="115"/>
    </location>
</feature>
<proteinExistence type="inferred from homology"/>
<sequence length="139" mass="13802">MKPSAAAVLAAILAPMVAAQSRSDIPKCALPCIDASIKKNTKCATDDFACICRSVDAIRRDSDNVGCVLRECGQSVALNEVIPATQRLCSQSGSGGGTSSPSGTRGTASPSATATAGAASLGFHVVSGPIVVALGALVL</sequence>
<reference evidence="19" key="1">
    <citation type="submission" date="2021-11" db="EMBL/GenBank/DDBJ databases">
        <title>Purpureocillium_takamizusanense_genome.</title>
        <authorList>
            <person name="Nguyen N.-H."/>
        </authorList>
    </citation>
    <scope>NUCLEOTIDE SEQUENCE</scope>
    <source>
        <strain evidence="19">PT3</strain>
    </source>
</reference>
<evidence type="ECO:0000256" key="3">
    <source>
        <dbReference type="ARBA" id="ARBA00010031"/>
    </source>
</evidence>
<dbReference type="GeneID" id="72065775"/>
<dbReference type="PANTHER" id="PTHR37928:SF2">
    <property type="entry name" value="GPI ANCHORED CFEM DOMAIN PROTEIN (AFU_ORTHOLOGUE AFUA_6G10580)"/>
    <property type="match status" value="1"/>
</dbReference>
<comment type="subcellular location">
    <subcellularLocation>
        <location evidence="1">Cell membrane</location>
        <topology evidence="1">Lipid-anchor</topology>
        <topology evidence="1">GPI-anchor</topology>
    </subcellularLocation>
    <subcellularLocation>
        <location evidence="2">Secreted</location>
    </subcellularLocation>
</comment>
<dbReference type="GO" id="GO:0098552">
    <property type="term" value="C:side of membrane"/>
    <property type="evidence" value="ECO:0007669"/>
    <property type="project" value="UniProtKB-KW"/>
</dbReference>
<keyword evidence="13" id="KW-0325">Glycoprotein</keyword>
<accession>A0A9Q8V989</accession>
<keyword evidence="14" id="KW-0449">Lipoprotein</keyword>
<evidence type="ECO:0000256" key="14">
    <source>
        <dbReference type="ARBA" id="ARBA00023288"/>
    </source>
</evidence>
<evidence type="ECO:0000256" key="10">
    <source>
        <dbReference type="ARBA" id="ARBA00023004"/>
    </source>
</evidence>
<keyword evidence="20" id="KW-1185">Reference proteome</keyword>
<feature type="disulfide bond" evidence="15">
    <location>
        <begin position="43"/>
        <end position="50"/>
    </location>
</feature>
<keyword evidence="10 15" id="KW-0408">Iron</keyword>
<evidence type="ECO:0000256" key="15">
    <source>
        <dbReference type="PROSITE-ProRule" id="PRU01356"/>
    </source>
</evidence>
<evidence type="ECO:0000256" key="17">
    <source>
        <dbReference type="SAM" id="SignalP"/>
    </source>
</evidence>
<dbReference type="PANTHER" id="PTHR37928">
    <property type="entry name" value="CFEM DOMAIN PROTEIN (AFU_ORTHOLOGUE AFUA_6G14090)"/>
    <property type="match status" value="1"/>
</dbReference>
<evidence type="ECO:0000256" key="2">
    <source>
        <dbReference type="ARBA" id="ARBA00004613"/>
    </source>
</evidence>
<feature type="binding site" description="axial binding residue" evidence="15">
    <location>
        <position position="47"/>
    </location>
    <ligand>
        <name>heme</name>
        <dbReference type="ChEBI" id="CHEBI:30413"/>
    </ligand>
    <ligandPart>
        <name>Fe</name>
        <dbReference type="ChEBI" id="CHEBI:18248"/>
    </ligandPart>
</feature>
<dbReference type="RefSeq" id="XP_047840959.1">
    <property type="nucleotide sequence ID" value="XM_047984984.1"/>
</dbReference>
<dbReference type="SMART" id="SM00747">
    <property type="entry name" value="CFEM"/>
    <property type="match status" value="1"/>
</dbReference>
<evidence type="ECO:0000256" key="5">
    <source>
        <dbReference type="ARBA" id="ARBA00022525"/>
    </source>
</evidence>
<keyword evidence="8 15" id="KW-0479">Metal-binding</keyword>
<evidence type="ECO:0000313" key="19">
    <source>
        <dbReference type="EMBL" id="UNI17478.1"/>
    </source>
</evidence>
<keyword evidence="9 17" id="KW-0732">Signal</keyword>
<evidence type="ECO:0000256" key="6">
    <source>
        <dbReference type="ARBA" id="ARBA00022617"/>
    </source>
</evidence>
<keyword evidence="7" id="KW-0336">GPI-anchor</keyword>
<dbReference type="Pfam" id="PF05730">
    <property type="entry name" value="CFEM"/>
    <property type="match status" value="1"/>
</dbReference>
<keyword evidence="11" id="KW-0472">Membrane</keyword>
<dbReference type="InterPro" id="IPR008427">
    <property type="entry name" value="Extracellular_membr_CFEM_dom"/>
</dbReference>
<evidence type="ECO:0000259" key="18">
    <source>
        <dbReference type="PROSITE" id="PS52012"/>
    </source>
</evidence>
<evidence type="ECO:0000256" key="11">
    <source>
        <dbReference type="ARBA" id="ARBA00023136"/>
    </source>
</evidence>
<feature type="chain" id="PRO_5040219534" description="CFEM domain-containing protein" evidence="17">
    <location>
        <begin position="20"/>
        <end position="139"/>
    </location>
</feature>
<evidence type="ECO:0000256" key="16">
    <source>
        <dbReference type="SAM" id="MobiDB-lite"/>
    </source>
</evidence>
<gene>
    <name evidence="19" type="ORF">JDV02_003819</name>
</gene>
<feature type="signal peptide" evidence="17">
    <location>
        <begin position="1"/>
        <end position="19"/>
    </location>
</feature>
<organism evidence="19 20">
    <name type="scientific">Purpureocillium takamizusanense</name>
    <dbReference type="NCBI Taxonomy" id="2060973"/>
    <lineage>
        <taxon>Eukaryota</taxon>
        <taxon>Fungi</taxon>
        <taxon>Dikarya</taxon>
        <taxon>Ascomycota</taxon>
        <taxon>Pezizomycotina</taxon>
        <taxon>Sordariomycetes</taxon>
        <taxon>Hypocreomycetidae</taxon>
        <taxon>Hypocreales</taxon>
        <taxon>Ophiocordycipitaceae</taxon>
        <taxon>Purpureocillium</taxon>
    </lineage>
</organism>
<keyword evidence="5" id="KW-0964">Secreted</keyword>
<evidence type="ECO:0000256" key="7">
    <source>
        <dbReference type="ARBA" id="ARBA00022622"/>
    </source>
</evidence>
<dbReference type="Proteomes" id="UP000829364">
    <property type="component" value="Chromosome 3"/>
</dbReference>
<evidence type="ECO:0000256" key="1">
    <source>
        <dbReference type="ARBA" id="ARBA00004609"/>
    </source>
</evidence>
<comment type="similarity">
    <text evidence="3">Belongs to the RBT5 family.</text>
</comment>
<dbReference type="GO" id="GO:0046872">
    <property type="term" value="F:metal ion binding"/>
    <property type="evidence" value="ECO:0007669"/>
    <property type="project" value="UniProtKB-UniRule"/>
</dbReference>
<dbReference type="EMBL" id="CP086356">
    <property type="protein sequence ID" value="UNI17478.1"/>
    <property type="molecule type" value="Genomic_DNA"/>
</dbReference>
<evidence type="ECO:0000256" key="9">
    <source>
        <dbReference type="ARBA" id="ARBA00022729"/>
    </source>
</evidence>
<dbReference type="GO" id="GO:0005576">
    <property type="term" value="C:extracellular region"/>
    <property type="evidence" value="ECO:0007669"/>
    <property type="project" value="UniProtKB-SubCell"/>
</dbReference>
<feature type="compositionally biased region" description="Low complexity" evidence="16">
    <location>
        <begin position="99"/>
        <end position="111"/>
    </location>
</feature>
<evidence type="ECO:0000256" key="13">
    <source>
        <dbReference type="ARBA" id="ARBA00023180"/>
    </source>
</evidence>
<dbReference type="InterPro" id="IPR051735">
    <property type="entry name" value="CFEM_domain"/>
</dbReference>
<evidence type="ECO:0000256" key="8">
    <source>
        <dbReference type="ARBA" id="ARBA00022723"/>
    </source>
</evidence>
<name>A0A9Q8V989_9HYPO</name>
<dbReference type="OrthoDB" id="3767534at2759"/>
<dbReference type="KEGG" id="ptkz:JDV02_003819"/>
<evidence type="ECO:0000256" key="4">
    <source>
        <dbReference type="ARBA" id="ARBA00022475"/>
    </source>
</evidence>
<evidence type="ECO:0000313" key="20">
    <source>
        <dbReference type="Proteomes" id="UP000829364"/>
    </source>
</evidence>
<feature type="region of interest" description="Disordered" evidence="16">
    <location>
        <begin position="90"/>
        <end position="111"/>
    </location>
</feature>